<name>A0AB39QDR6_9ACTN</name>
<gene>
    <name evidence="1" type="ORF">AB5J49_34450</name>
</gene>
<dbReference type="Pfam" id="PF14435">
    <property type="entry name" value="SUKH-4"/>
    <property type="match status" value="1"/>
</dbReference>
<evidence type="ECO:0000313" key="1">
    <source>
        <dbReference type="EMBL" id="XDQ40649.1"/>
    </source>
</evidence>
<accession>A0AB39QDR6</accession>
<dbReference type="InterPro" id="IPR025851">
    <property type="entry name" value="SUKH-4"/>
</dbReference>
<sequence>MTDIFGSAAVKRFPQETLPAALSDSDTRAFLSDVGFPCVTGRLLELDTTDLQHTGLHPVAEPFGKPDETDSTYFYLGSWQGARLLLNGRDGRVLQDGWSGIEDELAGSSLAQFVAMVRLYFWWRASWWSIEDTESDLRHWLNLIDPQAYETQGWQRVFEDYNFDDRV</sequence>
<proteinExistence type="predicted"/>
<protein>
    <submittedName>
        <fullName evidence="1">SUKH-4 family immunity protein</fullName>
    </submittedName>
</protein>
<dbReference type="EMBL" id="CP163439">
    <property type="protein sequence ID" value="XDQ40649.1"/>
    <property type="molecule type" value="Genomic_DNA"/>
</dbReference>
<dbReference type="RefSeq" id="WP_369175357.1">
    <property type="nucleotide sequence ID" value="NZ_CP163439.1"/>
</dbReference>
<reference evidence="1" key="1">
    <citation type="submission" date="2024-07" db="EMBL/GenBank/DDBJ databases">
        <authorList>
            <person name="Yu S.T."/>
        </authorList>
    </citation>
    <scope>NUCLEOTIDE SEQUENCE</scope>
    <source>
        <strain evidence="1">R28</strain>
    </source>
</reference>
<organism evidence="1">
    <name type="scientific">Streptomyces sp. R28</name>
    <dbReference type="NCBI Taxonomy" id="3238628"/>
    <lineage>
        <taxon>Bacteria</taxon>
        <taxon>Bacillati</taxon>
        <taxon>Actinomycetota</taxon>
        <taxon>Actinomycetes</taxon>
        <taxon>Kitasatosporales</taxon>
        <taxon>Streptomycetaceae</taxon>
        <taxon>Streptomyces</taxon>
    </lineage>
</organism>
<dbReference type="AlphaFoldDB" id="A0AB39QDR6"/>